<reference evidence="1 2" key="1">
    <citation type="submission" date="2020-08" db="EMBL/GenBank/DDBJ databases">
        <title>A Genomic Blueprint of the Chicken Gut Microbiome.</title>
        <authorList>
            <person name="Gilroy R."/>
            <person name="Ravi A."/>
            <person name="Getino M."/>
            <person name="Pursley I."/>
            <person name="Horton D.L."/>
            <person name="Alikhan N.-F."/>
            <person name="Baker D."/>
            <person name="Gharbi K."/>
            <person name="Hall N."/>
            <person name="Watson M."/>
            <person name="Adriaenssens E.M."/>
            <person name="Foster-Nyarko E."/>
            <person name="Jarju S."/>
            <person name="Secka A."/>
            <person name="Antonio M."/>
            <person name="Oren A."/>
            <person name="Chaudhuri R."/>
            <person name="La Ragione R.M."/>
            <person name="Hildebrand F."/>
            <person name="Pallen M.J."/>
        </authorList>
    </citation>
    <scope>NUCLEOTIDE SEQUENCE [LARGE SCALE GENOMIC DNA]</scope>
    <source>
        <strain evidence="1 2">Sa2CUA1</strain>
    </source>
</reference>
<sequence length="307" mass="34892">MEKRILDYTEWQDTADTLHLFLQMAGKVKIERSEKRPGWGHIRMPLSIDGIGTGIIPGNGGSFEIYFNLRQHHVDVQDTNGRKSRIPVEDGLSVADFYAQLMGALEYIGEPTRINTTPQEFHVQTPFEQDTRHHSWDRQAVAVYLDNLHFAYRSLTRFLAPFRGKVFTPQYWFGTMDLSGTVFAGQAAPYGGTDQIGVNCFDEKFVEYGFWPGDVNMTKPAFYGMPYPFMAAIDSYATMLKPEAAVFQPQLNEFILTLEDAFAAPDPEQAVVEMCRSSFEIVQRIDRWADLDWITEPMTYPAVPSSG</sequence>
<accession>A0ABR8UW98</accession>
<gene>
    <name evidence="1" type="ORF">H9639_16190</name>
</gene>
<dbReference type="Proteomes" id="UP000609874">
    <property type="component" value="Unassembled WGS sequence"/>
</dbReference>
<comment type="caution">
    <text evidence="1">The sequence shown here is derived from an EMBL/GenBank/DDBJ whole genome shotgun (WGS) entry which is preliminary data.</text>
</comment>
<dbReference type="InterPro" id="IPR046038">
    <property type="entry name" value="DUF5996"/>
</dbReference>
<name>A0ABR8UW98_9MICC</name>
<evidence type="ECO:0000313" key="1">
    <source>
        <dbReference type="EMBL" id="MBD7996837.1"/>
    </source>
</evidence>
<evidence type="ECO:0000313" key="2">
    <source>
        <dbReference type="Proteomes" id="UP000609874"/>
    </source>
</evidence>
<protein>
    <submittedName>
        <fullName evidence="1">Uncharacterized protein</fullName>
    </submittedName>
</protein>
<keyword evidence="2" id="KW-1185">Reference proteome</keyword>
<dbReference type="Pfam" id="PF19459">
    <property type="entry name" value="DUF5996"/>
    <property type="match status" value="1"/>
</dbReference>
<dbReference type="EMBL" id="JACSQD010000008">
    <property type="protein sequence ID" value="MBD7996837.1"/>
    <property type="molecule type" value="Genomic_DNA"/>
</dbReference>
<dbReference type="RefSeq" id="WP_191809100.1">
    <property type="nucleotide sequence ID" value="NZ_JACSQD010000008.1"/>
</dbReference>
<dbReference type="PROSITE" id="PS50007">
    <property type="entry name" value="PIPLC_X_DOMAIN"/>
    <property type="match status" value="1"/>
</dbReference>
<proteinExistence type="predicted"/>
<organism evidence="1 2">
    <name type="scientific">Arthrobacter gallicola</name>
    <dbReference type="NCBI Taxonomy" id="2762225"/>
    <lineage>
        <taxon>Bacteria</taxon>
        <taxon>Bacillati</taxon>
        <taxon>Actinomycetota</taxon>
        <taxon>Actinomycetes</taxon>
        <taxon>Micrococcales</taxon>
        <taxon>Micrococcaceae</taxon>
        <taxon>Arthrobacter</taxon>
    </lineage>
</organism>